<dbReference type="AlphaFoldDB" id="A0A8H4P331"/>
<dbReference type="GO" id="GO:0016740">
    <property type="term" value="F:transferase activity"/>
    <property type="evidence" value="ECO:0007669"/>
    <property type="project" value="UniProtKB-KW"/>
</dbReference>
<keyword evidence="2" id="KW-0808">Transferase</keyword>
<sequence length="39" mass="4168">MSLPSTKPAQLSIRSFFQAKPPKYAPPPSKATPADLSNP</sequence>
<evidence type="ECO:0000313" key="3">
    <source>
        <dbReference type="Proteomes" id="UP000554235"/>
    </source>
</evidence>
<dbReference type="Proteomes" id="UP000554235">
    <property type="component" value="Unassembled WGS sequence"/>
</dbReference>
<name>A0A8H4P331_9HYPO</name>
<protein>
    <submittedName>
        <fullName evidence="2">GCN5-related N acetyltransferase</fullName>
    </submittedName>
</protein>
<evidence type="ECO:0000313" key="2">
    <source>
        <dbReference type="EMBL" id="KAF4446642.1"/>
    </source>
</evidence>
<comment type="caution">
    <text evidence="2">The sequence shown here is derived from an EMBL/GenBank/DDBJ whole genome shotgun (WGS) entry which is preliminary data.</text>
</comment>
<accession>A0A8H4P331</accession>
<dbReference type="EMBL" id="JAADYS010003509">
    <property type="protein sequence ID" value="KAF4446642.1"/>
    <property type="molecule type" value="Genomic_DNA"/>
</dbReference>
<feature type="region of interest" description="Disordered" evidence="1">
    <location>
        <begin position="18"/>
        <end position="39"/>
    </location>
</feature>
<proteinExistence type="predicted"/>
<reference evidence="2 3" key="1">
    <citation type="submission" date="2020-01" db="EMBL/GenBank/DDBJ databases">
        <title>Identification and distribution of gene clusters putatively required for synthesis of sphingolipid metabolism inhibitors in phylogenetically diverse species of the filamentous fungus Fusarium.</title>
        <authorList>
            <person name="Kim H.-S."/>
            <person name="Busman M."/>
            <person name="Brown D.W."/>
            <person name="Divon H."/>
            <person name="Uhlig S."/>
            <person name="Proctor R.H."/>
        </authorList>
    </citation>
    <scope>NUCLEOTIDE SEQUENCE [LARGE SCALE GENOMIC DNA]</scope>
    <source>
        <strain evidence="2 3">NRRL 20459</strain>
    </source>
</reference>
<evidence type="ECO:0000256" key="1">
    <source>
        <dbReference type="SAM" id="MobiDB-lite"/>
    </source>
</evidence>
<feature type="non-terminal residue" evidence="2">
    <location>
        <position position="39"/>
    </location>
</feature>
<keyword evidence="3" id="KW-1185">Reference proteome</keyword>
<gene>
    <name evidence="2" type="ORF">FALBO_17048</name>
</gene>
<organism evidence="2 3">
    <name type="scientific">Fusarium albosuccineum</name>
    <dbReference type="NCBI Taxonomy" id="1237068"/>
    <lineage>
        <taxon>Eukaryota</taxon>
        <taxon>Fungi</taxon>
        <taxon>Dikarya</taxon>
        <taxon>Ascomycota</taxon>
        <taxon>Pezizomycotina</taxon>
        <taxon>Sordariomycetes</taxon>
        <taxon>Hypocreomycetidae</taxon>
        <taxon>Hypocreales</taxon>
        <taxon>Nectriaceae</taxon>
        <taxon>Fusarium</taxon>
        <taxon>Fusarium decemcellulare species complex</taxon>
    </lineage>
</organism>